<organism evidence="1 2">
    <name type="scientific">Caerostris darwini</name>
    <dbReference type="NCBI Taxonomy" id="1538125"/>
    <lineage>
        <taxon>Eukaryota</taxon>
        <taxon>Metazoa</taxon>
        <taxon>Ecdysozoa</taxon>
        <taxon>Arthropoda</taxon>
        <taxon>Chelicerata</taxon>
        <taxon>Arachnida</taxon>
        <taxon>Araneae</taxon>
        <taxon>Araneomorphae</taxon>
        <taxon>Entelegynae</taxon>
        <taxon>Araneoidea</taxon>
        <taxon>Araneidae</taxon>
        <taxon>Caerostris</taxon>
    </lineage>
</organism>
<protein>
    <submittedName>
        <fullName evidence="1">Uncharacterized protein</fullName>
    </submittedName>
</protein>
<gene>
    <name evidence="1" type="ORF">CDAR_404751</name>
</gene>
<reference evidence="1 2" key="1">
    <citation type="submission" date="2021-06" db="EMBL/GenBank/DDBJ databases">
        <title>Caerostris darwini draft genome.</title>
        <authorList>
            <person name="Kono N."/>
            <person name="Arakawa K."/>
        </authorList>
    </citation>
    <scope>NUCLEOTIDE SEQUENCE [LARGE SCALE GENOMIC DNA]</scope>
</reference>
<evidence type="ECO:0000313" key="1">
    <source>
        <dbReference type="EMBL" id="GIY52806.1"/>
    </source>
</evidence>
<evidence type="ECO:0000313" key="2">
    <source>
        <dbReference type="Proteomes" id="UP001054837"/>
    </source>
</evidence>
<accession>A0AAV4U4S1</accession>
<dbReference type="AlphaFoldDB" id="A0AAV4U4S1"/>
<sequence length="90" mass="9855">MSSSVFCSGFRHLSPIPDISNFSKGICRFAKGWPWAASLYDSIIAEAVHTFLSLFGRGVLAGKTVAREEEGCDGNGELNSEKQIRLFQDV</sequence>
<proteinExistence type="predicted"/>
<keyword evidence="2" id="KW-1185">Reference proteome</keyword>
<dbReference type="EMBL" id="BPLQ01010713">
    <property type="protein sequence ID" value="GIY52806.1"/>
    <property type="molecule type" value="Genomic_DNA"/>
</dbReference>
<dbReference type="Proteomes" id="UP001054837">
    <property type="component" value="Unassembled WGS sequence"/>
</dbReference>
<name>A0AAV4U4S1_9ARAC</name>
<comment type="caution">
    <text evidence="1">The sequence shown here is derived from an EMBL/GenBank/DDBJ whole genome shotgun (WGS) entry which is preliminary data.</text>
</comment>